<dbReference type="Gene3D" id="1.25.40.10">
    <property type="entry name" value="Tetratricopeptide repeat domain"/>
    <property type="match status" value="1"/>
</dbReference>
<dbReference type="InterPro" id="IPR008969">
    <property type="entry name" value="CarboxyPept-like_regulatory"/>
</dbReference>
<name>A0ABW4XZ57_9FLAO</name>
<dbReference type="SUPFAM" id="SSF48452">
    <property type="entry name" value="TPR-like"/>
    <property type="match status" value="1"/>
</dbReference>
<comment type="caution">
    <text evidence="1">The sequence shown here is derived from an EMBL/GenBank/DDBJ whole genome shotgun (WGS) entry which is preliminary data.</text>
</comment>
<evidence type="ECO:0000313" key="1">
    <source>
        <dbReference type="EMBL" id="MFD2100443.1"/>
    </source>
</evidence>
<dbReference type="InterPro" id="IPR011990">
    <property type="entry name" value="TPR-like_helical_dom_sf"/>
</dbReference>
<reference evidence="2" key="1">
    <citation type="journal article" date="2019" name="Int. J. Syst. Evol. Microbiol.">
        <title>The Global Catalogue of Microorganisms (GCM) 10K type strain sequencing project: providing services to taxonomists for standard genome sequencing and annotation.</title>
        <authorList>
            <consortium name="The Broad Institute Genomics Platform"/>
            <consortium name="The Broad Institute Genome Sequencing Center for Infectious Disease"/>
            <person name="Wu L."/>
            <person name="Ma J."/>
        </authorList>
    </citation>
    <scope>NUCLEOTIDE SEQUENCE [LARGE SCALE GENOMIC DNA]</scope>
    <source>
        <strain evidence="2">JCM 3389</strain>
    </source>
</reference>
<sequence length="595" mass="66934">MKATIITGIFLLFINLSHGQKTIQGKITNMGSPLKDVHITNLSSGDNAASDREGMYEIMAKPKEELLFTYIGMDTISVIVEDVTKILNIQMKMRVEELEEVTVSKKVLKGQKELELEYDSNPNIIKSAYGYLNKETSGYSLRIIAEDEFEKAANLDFLLTGRFAGISAGCDLLTDMLYASMRGGTSTGILLGPLPTTKSSSITKGNPMAIGGDVVFDVDGMILNSISCGALRGNVRRIAFISSLAGLARYGRGIKGVVVINTKTGTITPKDEGGAPYDQARLRNNYLTEDVVDAEGLGASLPSYLKELKASESTVAAKTVFEKNSAKYANHPFFYLDSYRYFYDKDKAYADTIFDIYIGLTENHPVLLKAMAYVLESQGRQEKAHSLYKQVYKLRPEYAQSFIDMANSYRDLDKPESAASLYARHSYLLEEGLLPKDSMELAAIMQREVDNLFDLDNGSLKIKKRKKDFDERSTRLVFDWNDSEAEFDLQFVNPENQYFEWKHTMDEMPDRIRSEKELGYAMADFLLDNELLGKWKINATYHGNKQVTPTYIKATIYRNYGSKLQSKEVKVFKLGMKGVNQQLFDLRIPSEVVHN</sequence>
<dbReference type="EMBL" id="JBHUHU010000003">
    <property type="protein sequence ID" value="MFD2100443.1"/>
    <property type="molecule type" value="Genomic_DNA"/>
</dbReference>
<evidence type="ECO:0000313" key="2">
    <source>
        <dbReference type="Proteomes" id="UP001597342"/>
    </source>
</evidence>
<organism evidence="1 2">
    <name type="scientific">Flagellimonas iocasae</name>
    <dbReference type="NCBI Taxonomy" id="2055905"/>
    <lineage>
        <taxon>Bacteria</taxon>
        <taxon>Pseudomonadati</taxon>
        <taxon>Bacteroidota</taxon>
        <taxon>Flavobacteriia</taxon>
        <taxon>Flavobacteriales</taxon>
        <taxon>Flavobacteriaceae</taxon>
        <taxon>Flagellimonas</taxon>
    </lineage>
</organism>
<dbReference type="RefSeq" id="WP_379831151.1">
    <property type="nucleotide sequence ID" value="NZ_JBHUHU010000003.1"/>
</dbReference>
<dbReference type="SUPFAM" id="SSF49464">
    <property type="entry name" value="Carboxypeptidase regulatory domain-like"/>
    <property type="match status" value="1"/>
</dbReference>
<keyword evidence="2" id="KW-1185">Reference proteome</keyword>
<dbReference type="Proteomes" id="UP001597342">
    <property type="component" value="Unassembled WGS sequence"/>
</dbReference>
<gene>
    <name evidence="1" type="ORF">ACFSJE_11695</name>
</gene>
<proteinExistence type="predicted"/>
<accession>A0ABW4XZ57</accession>
<protein>
    <submittedName>
        <fullName evidence="1">Uncharacterized protein</fullName>
    </submittedName>
</protein>